<keyword evidence="4 6" id="KW-1133">Transmembrane helix</keyword>
<dbReference type="Proteomes" id="UP000597444">
    <property type="component" value="Unassembled WGS sequence"/>
</dbReference>
<evidence type="ECO:0000256" key="5">
    <source>
        <dbReference type="ARBA" id="ARBA00023136"/>
    </source>
</evidence>
<feature type="transmembrane region" description="Helical" evidence="6">
    <location>
        <begin position="106"/>
        <end position="128"/>
    </location>
</feature>
<feature type="transmembrane region" description="Helical" evidence="6">
    <location>
        <begin position="371"/>
        <end position="390"/>
    </location>
</feature>
<keyword evidence="8" id="KW-1185">Reference proteome</keyword>
<protein>
    <recommendedName>
        <fullName evidence="9">APC family permease</fullName>
    </recommendedName>
</protein>
<dbReference type="RefSeq" id="WP_220207940.1">
    <property type="nucleotide sequence ID" value="NZ_BNJK01000001.1"/>
</dbReference>
<feature type="transmembrane region" description="Helical" evidence="6">
    <location>
        <begin position="345"/>
        <end position="365"/>
    </location>
</feature>
<dbReference type="GO" id="GO:0022857">
    <property type="term" value="F:transmembrane transporter activity"/>
    <property type="evidence" value="ECO:0007669"/>
    <property type="project" value="InterPro"/>
</dbReference>
<feature type="transmembrane region" description="Helical" evidence="6">
    <location>
        <begin position="163"/>
        <end position="183"/>
    </location>
</feature>
<dbReference type="Pfam" id="PF13520">
    <property type="entry name" value="AA_permease_2"/>
    <property type="match status" value="1"/>
</dbReference>
<accession>A0A8J3IRP9</accession>
<evidence type="ECO:0008006" key="9">
    <source>
        <dbReference type="Google" id="ProtNLM"/>
    </source>
</evidence>
<comment type="subcellular location">
    <subcellularLocation>
        <location evidence="1">Cell membrane</location>
        <topology evidence="1">Multi-pass membrane protein</topology>
    </subcellularLocation>
</comment>
<dbReference type="GO" id="GO:0005886">
    <property type="term" value="C:plasma membrane"/>
    <property type="evidence" value="ECO:0007669"/>
    <property type="project" value="UniProtKB-SubCell"/>
</dbReference>
<evidence type="ECO:0000256" key="2">
    <source>
        <dbReference type="ARBA" id="ARBA00022475"/>
    </source>
</evidence>
<dbReference type="PANTHER" id="PTHR42770">
    <property type="entry name" value="AMINO ACID TRANSPORTER-RELATED"/>
    <property type="match status" value="1"/>
</dbReference>
<evidence type="ECO:0000256" key="3">
    <source>
        <dbReference type="ARBA" id="ARBA00022692"/>
    </source>
</evidence>
<gene>
    <name evidence="7" type="ORF">KSF_074260</name>
</gene>
<evidence type="ECO:0000313" key="7">
    <source>
        <dbReference type="EMBL" id="GHO97378.1"/>
    </source>
</evidence>
<keyword evidence="3 6" id="KW-0812">Transmembrane</keyword>
<proteinExistence type="predicted"/>
<feature type="transmembrane region" description="Helical" evidence="6">
    <location>
        <begin position="56"/>
        <end position="73"/>
    </location>
</feature>
<dbReference type="InterPro" id="IPR002293">
    <property type="entry name" value="AA/rel_permease1"/>
</dbReference>
<feature type="transmembrane region" description="Helical" evidence="6">
    <location>
        <begin position="297"/>
        <end position="324"/>
    </location>
</feature>
<feature type="transmembrane region" description="Helical" evidence="6">
    <location>
        <begin position="134"/>
        <end position="156"/>
    </location>
</feature>
<sequence length="660" mass="71529">MKQTSTASTREAVHAQEQTHGTATLGPLLCWAVVFADIGSSIYYVPGILYASVSELAGFFVLLTMVVFVLLTLKYAEVSQRFPEGGGVVSVAAQAINSWAGALGGMLILVSYFLTAAISCLSALQYFGVVVPAVLPYVLWITIGVLILLGCLNWIGINESAKVSLIGALVAFGSDLAILWTVFTHLSVGQVWSLFVDVFSRQSLTPTSILVGFASAFLAFSGLESISQLSPVMKSPRKKVIGIALFLVVLTIGTTSPLLTLLATVLQPKEAADPILSTQLISLLGGHWGNLFLQTEVAISASLILVFASNTAIIGAYHVFMALARMDFFPSFILKRNAFRNTPHWSIVLATGIPIVILLAVRGEINQLGDLYAFGLLGAFTLTCLGIDVIRNRDRSQARHMSRAAAIYEEALTIPTLPSEAVTALPQASRNGQKAAAVSLSGISTRPSALERLGKGVWKELDFWLGVLTTALVALAWSISVVSKPQAALFGGTVALCGMAVASINYMRRGRPPIAVTQIGPRQRDALLVLLASHDEQSLTAIKAAIKESQGKPLIFLYLSDQLPERVATPWEIVDPYLEDEDARSVFAQAEKWARAAKVPRHFIYRESKNTNPALVWRFLQPSEVIVSPQLAEQLRDINPDRIRYELTPHGKVAHFLKHW</sequence>
<evidence type="ECO:0000256" key="6">
    <source>
        <dbReference type="SAM" id="Phobius"/>
    </source>
</evidence>
<dbReference type="PANTHER" id="PTHR42770:SF7">
    <property type="entry name" value="MEMBRANE PROTEIN"/>
    <property type="match status" value="1"/>
</dbReference>
<dbReference type="AlphaFoldDB" id="A0A8J3IRP9"/>
<reference evidence="7" key="1">
    <citation type="submission" date="2020-10" db="EMBL/GenBank/DDBJ databases">
        <title>Taxonomic study of unclassified bacteria belonging to the class Ktedonobacteria.</title>
        <authorList>
            <person name="Yabe S."/>
            <person name="Wang C.M."/>
            <person name="Zheng Y."/>
            <person name="Sakai Y."/>
            <person name="Cavaletti L."/>
            <person name="Monciardini P."/>
            <person name="Donadio S."/>
        </authorList>
    </citation>
    <scope>NUCLEOTIDE SEQUENCE</scope>
    <source>
        <strain evidence="7">ID150040</strain>
    </source>
</reference>
<comment type="caution">
    <text evidence="7">The sequence shown here is derived from an EMBL/GenBank/DDBJ whole genome shotgun (WGS) entry which is preliminary data.</text>
</comment>
<organism evidence="7 8">
    <name type="scientific">Reticulibacter mediterranei</name>
    <dbReference type="NCBI Taxonomy" id="2778369"/>
    <lineage>
        <taxon>Bacteria</taxon>
        <taxon>Bacillati</taxon>
        <taxon>Chloroflexota</taxon>
        <taxon>Ktedonobacteria</taxon>
        <taxon>Ktedonobacterales</taxon>
        <taxon>Reticulibacteraceae</taxon>
        <taxon>Reticulibacter</taxon>
    </lineage>
</organism>
<feature type="transmembrane region" description="Helical" evidence="6">
    <location>
        <begin position="461"/>
        <end position="481"/>
    </location>
</feature>
<dbReference type="EMBL" id="BNJK01000001">
    <property type="protein sequence ID" value="GHO97378.1"/>
    <property type="molecule type" value="Genomic_DNA"/>
</dbReference>
<feature type="transmembrane region" description="Helical" evidence="6">
    <location>
        <begin position="487"/>
        <end position="507"/>
    </location>
</feature>
<feature type="transmembrane region" description="Helical" evidence="6">
    <location>
        <begin position="203"/>
        <end position="223"/>
    </location>
</feature>
<keyword evidence="5 6" id="KW-0472">Membrane</keyword>
<feature type="transmembrane region" description="Helical" evidence="6">
    <location>
        <begin position="21"/>
        <end position="44"/>
    </location>
</feature>
<feature type="transmembrane region" description="Helical" evidence="6">
    <location>
        <begin position="243"/>
        <end position="266"/>
    </location>
</feature>
<evidence type="ECO:0000256" key="1">
    <source>
        <dbReference type="ARBA" id="ARBA00004651"/>
    </source>
</evidence>
<evidence type="ECO:0000313" key="8">
    <source>
        <dbReference type="Proteomes" id="UP000597444"/>
    </source>
</evidence>
<dbReference type="Gene3D" id="1.20.1740.10">
    <property type="entry name" value="Amino acid/polyamine transporter I"/>
    <property type="match status" value="1"/>
</dbReference>
<evidence type="ECO:0000256" key="4">
    <source>
        <dbReference type="ARBA" id="ARBA00022989"/>
    </source>
</evidence>
<dbReference type="InterPro" id="IPR050367">
    <property type="entry name" value="APC_superfamily"/>
</dbReference>
<keyword evidence="2" id="KW-1003">Cell membrane</keyword>
<name>A0A8J3IRP9_9CHLR</name>